<evidence type="ECO:0000256" key="2">
    <source>
        <dbReference type="ARBA" id="ARBA00022475"/>
    </source>
</evidence>
<keyword evidence="8" id="KW-0449">Lipoprotein</keyword>
<keyword evidence="14" id="KW-1185">Reference proteome</keyword>
<evidence type="ECO:0000256" key="3">
    <source>
        <dbReference type="ARBA" id="ARBA00022622"/>
    </source>
</evidence>
<evidence type="ECO:0000256" key="7">
    <source>
        <dbReference type="ARBA" id="ARBA00023180"/>
    </source>
</evidence>
<evidence type="ECO:0000256" key="6">
    <source>
        <dbReference type="ARBA" id="ARBA00023157"/>
    </source>
</evidence>
<dbReference type="PANTHER" id="PTHR47613:SF1">
    <property type="entry name" value="SPERM ACROSOME MEMBRANE-ASSOCIATED PROTEIN 4"/>
    <property type="match status" value="1"/>
</dbReference>
<evidence type="ECO:0000256" key="4">
    <source>
        <dbReference type="ARBA" id="ARBA00022729"/>
    </source>
</evidence>
<evidence type="ECO:0000259" key="12">
    <source>
        <dbReference type="Pfam" id="PF00021"/>
    </source>
</evidence>
<feature type="chain" id="PRO_5034274892" description="UPAR/Ly6 domain-containing protein" evidence="11">
    <location>
        <begin position="22"/>
        <end position="141"/>
    </location>
</feature>
<dbReference type="Pfam" id="PF00021">
    <property type="entry name" value="UPAR_LY6"/>
    <property type="match status" value="1"/>
</dbReference>
<dbReference type="GO" id="GO:0005886">
    <property type="term" value="C:plasma membrane"/>
    <property type="evidence" value="ECO:0007669"/>
    <property type="project" value="UniProtKB-SubCell"/>
</dbReference>
<evidence type="ECO:0000256" key="11">
    <source>
        <dbReference type="SAM" id="SignalP"/>
    </source>
</evidence>
<dbReference type="InterPro" id="IPR046354">
    <property type="entry name" value="SPACA4/Bouncer"/>
</dbReference>
<organism evidence="13 14">
    <name type="scientific">Erpetoichthys calabaricus</name>
    <name type="common">Rope fish</name>
    <name type="synonym">Calamoichthys calabaricus</name>
    <dbReference type="NCBI Taxonomy" id="27687"/>
    <lineage>
        <taxon>Eukaryota</taxon>
        <taxon>Metazoa</taxon>
        <taxon>Chordata</taxon>
        <taxon>Craniata</taxon>
        <taxon>Vertebrata</taxon>
        <taxon>Euteleostomi</taxon>
        <taxon>Actinopterygii</taxon>
        <taxon>Polypteriformes</taxon>
        <taxon>Polypteridae</taxon>
        <taxon>Erpetoichthys</taxon>
    </lineage>
</organism>
<keyword evidence="7" id="KW-0325">Glycoprotein</keyword>
<evidence type="ECO:0000313" key="13">
    <source>
        <dbReference type="Ensembl" id="ENSECRP00000004373.1"/>
    </source>
</evidence>
<accession>A0A8C4X495</accession>
<reference evidence="13" key="1">
    <citation type="submission" date="2021-06" db="EMBL/GenBank/DDBJ databases">
        <authorList>
            <consortium name="Wellcome Sanger Institute Data Sharing"/>
        </authorList>
    </citation>
    <scope>NUCLEOTIDE SEQUENCE [LARGE SCALE GENOMIC DNA]</scope>
</reference>
<proteinExistence type="inferred from homology"/>
<dbReference type="GO" id="GO:0098552">
    <property type="term" value="C:side of membrane"/>
    <property type="evidence" value="ECO:0007669"/>
    <property type="project" value="UniProtKB-KW"/>
</dbReference>
<keyword evidence="4 11" id="KW-0732">Signal</keyword>
<comment type="subcellular location">
    <subcellularLocation>
        <location evidence="1">Cell membrane</location>
        <topology evidence="1">Lipid-anchor</topology>
        <topology evidence="1">GPI-anchor</topology>
    </subcellularLocation>
</comment>
<evidence type="ECO:0000256" key="9">
    <source>
        <dbReference type="ARBA" id="ARBA00029446"/>
    </source>
</evidence>
<evidence type="ECO:0000256" key="10">
    <source>
        <dbReference type="SAM" id="Phobius"/>
    </source>
</evidence>
<dbReference type="CDD" id="cd23597">
    <property type="entry name" value="TFP_LU_ECD_Bncr"/>
    <property type="match status" value="1"/>
</dbReference>
<comment type="similarity">
    <text evidence="9">Belongs to the SPACA4/bouncer family.</text>
</comment>
<sequence length="141" mass="15615">MLKLLALLILLLLYQTVPVGGILCLYCPFERKEESCLITETQCRDDEFCYSASGQYSGIDVLSGKGCLARDKCDIEGNVRYKGISYSVTYSCCRENMCNAAHNTHPSRVLLVFIPGLVAACSNTCVFLVSWFSVLLVISHI</sequence>
<evidence type="ECO:0000256" key="8">
    <source>
        <dbReference type="ARBA" id="ARBA00023288"/>
    </source>
</evidence>
<dbReference type="InterPro" id="IPR016054">
    <property type="entry name" value="LY6_UPA_recep-like"/>
</dbReference>
<feature type="signal peptide" evidence="11">
    <location>
        <begin position="1"/>
        <end position="21"/>
    </location>
</feature>
<dbReference type="InterPro" id="IPR045860">
    <property type="entry name" value="Snake_toxin-like_sf"/>
</dbReference>
<keyword evidence="5 10" id="KW-0472">Membrane</keyword>
<keyword evidence="10" id="KW-0812">Transmembrane</keyword>
<evidence type="ECO:0000256" key="1">
    <source>
        <dbReference type="ARBA" id="ARBA00004609"/>
    </source>
</evidence>
<dbReference type="AlphaFoldDB" id="A0A8C4X495"/>
<keyword evidence="2" id="KW-1003">Cell membrane</keyword>
<protein>
    <recommendedName>
        <fullName evidence="12">UPAR/Ly6 domain-containing protein</fullName>
    </recommendedName>
</protein>
<feature type="domain" description="UPAR/Ly6" evidence="12">
    <location>
        <begin position="22"/>
        <end position="100"/>
    </location>
</feature>
<dbReference type="Ensembl" id="ENSECRT00000004441.1">
    <property type="protein sequence ID" value="ENSECRP00000004373.1"/>
    <property type="gene ID" value="ENSECRG00000002970.1"/>
</dbReference>
<keyword evidence="6" id="KW-1015">Disulfide bond</keyword>
<reference evidence="13" key="2">
    <citation type="submission" date="2025-08" db="UniProtKB">
        <authorList>
            <consortium name="Ensembl"/>
        </authorList>
    </citation>
    <scope>IDENTIFICATION</scope>
</reference>
<name>A0A8C4X495_ERPCA</name>
<dbReference type="SUPFAM" id="SSF57302">
    <property type="entry name" value="Snake toxin-like"/>
    <property type="match status" value="1"/>
</dbReference>
<evidence type="ECO:0000256" key="5">
    <source>
        <dbReference type="ARBA" id="ARBA00023136"/>
    </source>
</evidence>
<evidence type="ECO:0000313" key="14">
    <source>
        <dbReference type="Proteomes" id="UP000694620"/>
    </source>
</evidence>
<keyword evidence="10" id="KW-1133">Transmembrane helix</keyword>
<dbReference type="Gene3D" id="2.10.60.10">
    <property type="entry name" value="CD59"/>
    <property type="match status" value="1"/>
</dbReference>
<dbReference type="PANTHER" id="PTHR47613">
    <property type="entry name" value="SPERM ACROSOME MEMBRANE-ASSOCIATED PROTEIN 4"/>
    <property type="match status" value="1"/>
</dbReference>
<feature type="transmembrane region" description="Helical" evidence="10">
    <location>
        <begin position="109"/>
        <end position="138"/>
    </location>
</feature>
<keyword evidence="3" id="KW-0336">GPI-anchor</keyword>
<dbReference type="GO" id="GO:0035036">
    <property type="term" value="P:sperm-egg recognition"/>
    <property type="evidence" value="ECO:0007669"/>
    <property type="project" value="TreeGrafter"/>
</dbReference>
<dbReference type="GeneTree" id="ENSGT01130000281869"/>
<reference evidence="13" key="3">
    <citation type="submission" date="2025-09" db="UniProtKB">
        <authorList>
            <consortium name="Ensembl"/>
        </authorList>
    </citation>
    <scope>IDENTIFICATION</scope>
</reference>
<dbReference type="Proteomes" id="UP000694620">
    <property type="component" value="Chromosome 2"/>
</dbReference>